<evidence type="ECO:0000313" key="1">
    <source>
        <dbReference type="EMBL" id="PEG32952.1"/>
    </source>
</evidence>
<gene>
    <name evidence="1" type="ORF">CQY20_33430</name>
</gene>
<protein>
    <submittedName>
        <fullName evidence="1">Uncharacterized protein</fullName>
    </submittedName>
</protein>
<dbReference type="EMBL" id="PDCP01000177">
    <property type="protein sequence ID" value="PEG32952.1"/>
    <property type="molecule type" value="Genomic_DNA"/>
</dbReference>
<proteinExistence type="predicted"/>
<accession>A0A2A7MMC7</accession>
<name>A0A2A7MMC7_MYCAG</name>
<keyword evidence="2" id="KW-1185">Reference proteome</keyword>
<dbReference type="AlphaFoldDB" id="A0A2A7MMC7"/>
<comment type="caution">
    <text evidence="1">The sequence shown here is derived from an EMBL/GenBank/DDBJ whole genome shotgun (WGS) entry which is preliminary data.</text>
</comment>
<organism evidence="1 2">
    <name type="scientific">Mycolicibacterium agri</name>
    <name type="common">Mycobacterium agri</name>
    <dbReference type="NCBI Taxonomy" id="36811"/>
    <lineage>
        <taxon>Bacteria</taxon>
        <taxon>Bacillati</taxon>
        <taxon>Actinomycetota</taxon>
        <taxon>Actinomycetes</taxon>
        <taxon>Mycobacteriales</taxon>
        <taxon>Mycobacteriaceae</taxon>
        <taxon>Mycolicibacterium</taxon>
    </lineage>
</organism>
<evidence type="ECO:0000313" key="2">
    <source>
        <dbReference type="Proteomes" id="UP000220914"/>
    </source>
</evidence>
<dbReference type="OrthoDB" id="4734798at2"/>
<dbReference type="Proteomes" id="UP000220914">
    <property type="component" value="Unassembled WGS sequence"/>
</dbReference>
<reference evidence="1 2" key="1">
    <citation type="submission" date="2017-10" db="EMBL/GenBank/DDBJ databases">
        <title>The new phylogeny of genus Mycobacterium.</title>
        <authorList>
            <person name="Tortoli E."/>
            <person name="Trovato A."/>
            <person name="Cirillo D.M."/>
        </authorList>
    </citation>
    <scope>NUCLEOTIDE SEQUENCE [LARGE SCALE GENOMIC DNA]</scope>
    <source>
        <strain evidence="1 2">CCUG37673</strain>
    </source>
</reference>
<sequence length="124" mass="13818">MVNVETRADMADLMRTTGVTFVFVPIITRGDDGTWTARYPGAEWEVTGPDETTVRDRLGFQQRQRMSADADTDWQLTAVRKHLAEGPITGVYELDAETSARVHNPPSVDALQAALAEIDRQRSQ</sequence>